<name>A0A841R929_9SPIO</name>
<evidence type="ECO:0000256" key="1">
    <source>
        <dbReference type="SAM" id="Phobius"/>
    </source>
</evidence>
<accession>A0A841R929</accession>
<gene>
    <name evidence="2" type="ORF">HNR50_001117</name>
</gene>
<dbReference type="AlphaFoldDB" id="A0A841R929"/>
<comment type="caution">
    <text evidence="2">The sequence shown here is derived from an EMBL/GenBank/DDBJ whole genome shotgun (WGS) entry which is preliminary data.</text>
</comment>
<keyword evidence="1" id="KW-1133">Transmembrane helix</keyword>
<evidence type="ECO:0000313" key="2">
    <source>
        <dbReference type="EMBL" id="MBB6479459.1"/>
    </source>
</evidence>
<keyword evidence="3" id="KW-1185">Reference proteome</keyword>
<keyword evidence="1" id="KW-0812">Transmembrane</keyword>
<keyword evidence="1" id="KW-0472">Membrane</keyword>
<reference evidence="2 3" key="1">
    <citation type="submission" date="2020-08" db="EMBL/GenBank/DDBJ databases">
        <title>Genomic Encyclopedia of Type Strains, Phase IV (KMG-IV): sequencing the most valuable type-strain genomes for metagenomic binning, comparative biology and taxonomic classification.</title>
        <authorList>
            <person name="Goeker M."/>
        </authorList>
    </citation>
    <scope>NUCLEOTIDE SEQUENCE [LARGE SCALE GENOMIC DNA]</scope>
    <source>
        <strain evidence="2 3">DSM 2461</strain>
    </source>
</reference>
<dbReference type="Proteomes" id="UP000587760">
    <property type="component" value="Unassembled WGS sequence"/>
</dbReference>
<sequence>MYHLASIFLAFLQNLIDLFDNFLIIIWFGSI</sequence>
<evidence type="ECO:0000313" key="3">
    <source>
        <dbReference type="Proteomes" id="UP000587760"/>
    </source>
</evidence>
<protein>
    <submittedName>
        <fullName evidence="2">Uncharacterized protein</fullName>
    </submittedName>
</protein>
<feature type="transmembrane region" description="Helical" evidence="1">
    <location>
        <begin position="6"/>
        <end position="28"/>
    </location>
</feature>
<proteinExistence type="predicted"/>
<dbReference type="EMBL" id="JACHGJ010000002">
    <property type="protein sequence ID" value="MBB6479459.1"/>
    <property type="molecule type" value="Genomic_DNA"/>
</dbReference>
<organism evidence="2 3">
    <name type="scientific">Spirochaeta isovalerica</name>
    <dbReference type="NCBI Taxonomy" id="150"/>
    <lineage>
        <taxon>Bacteria</taxon>
        <taxon>Pseudomonadati</taxon>
        <taxon>Spirochaetota</taxon>
        <taxon>Spirochaetia</taxon>
        <taxon>Spirochaetales</taxon>
        <taxon>Spirochaetaceae</taxon>
        <taxon>Spirochaeta</taxon>
    </lineage>
</organism>